<name>A0A7J9D7I5_GOSGO</name>
<evidence type="ECO:0000313" key="2">
    <source>
        <dbReference type="EMBL" id="MBA0756680.1"/>
    </source>
</evidence>
<reference evidence="2 3" key="1">
    <citation type="journal article" date="2019" name="Genome Biol. Evol.">
        <title>Insights into the evolution of the New World diploid cottons (Gossypium, subgenus Houzingenia) based on genome sequencing.</title>
        <authorList>
            <person name="Grover C.E."/>
            <person name="Arick M.A. 2nd"/>
            <person name="Thrash A."/>
            <person name="Conover J.L."/>
            <person name="Sanders W.S."/>
            <person name="Peterson D.G."/>
            <person name="Frelichowski J.E."/>
            <person name="Scheffler J.A."/>
            <person name="Scheffler B.E."/>
            <person name="Wendel J.F."/>
        </authorList>
    </citation>
    <scope>NUCLEOTIDE SEQUENCE [LARGE SCALE GENOMIC DNA]</scope>
    <source>
        <strain evidence="2">5</strain>
        <tissue evidence="2">Leaf</tissue>
    </source>
</reference>
<proteinExistence type="predicted"/>
<feature type="compositionally biased region" description="Basic and acidic residues" evidence="1">
    <location>
        <begin position="97"/>
        <end position="106"/>
    </location>
</feature>
<evidence type="ECO:0000256" key="1">
    <source>
        <dbReference type="SAM" id="MobiDB-lite"/>
    </source>
</evidence>
<protein>
    <submittedName>
        <fullName evidence="2">Uncharacterized protein</fullName>
    </submittedName>
</protein>
<dbReference type="AlphaFoldDB" id="A0A7J9D7I5"/>
<comment type="caution">
    <text evidence="2">The sequence shown here is derived from an EMBL/GenBank/DDBJ whole genome shotgun (WGS) entry which is preliminary data.</text>
</comment>
<dbReference type="EMBL" id="JABEZY010287908">
    <property type="protein sequence ID" value="MBA0756680.1"/>
    <property type="molecule type" value="Genomic_DNA"/>
</dbReference>
<accession>A0A7J9D7I5</accession>
<evidence type="ECO:0000313" key="3">
    <source>
        <dbReference type="Proteomes" id="UP000593579"/>
    </source>
</evidence>
<feature type="region of interest" description="Disordered" evidence="1">
    <location>
        <begin position="85"/>
        <end position="106"/>
    </location>
</feature>
<sequence>MEEYTTLLRCPNIQADKAYSRAANVPTFLKKRMNITGMTLGHIDETVSDLFDRLDKRVEKVFYEDFSENYFPLKELVATPKRHFRRKVDNDSPGGGRRMESPLDDP</sequence>
<dbReference type="Proteomes" id="UP000593579">
    <property type="component" value="Unassembled WGS sequence"/>
</dbReference>
<gene>
    <name evidence="2" type="ORF">Gogos_019959</name>
</gene>
<keyword evidence="3" id="KW-1185">Reference proteome</keyword>
<dbReference type="OrthoDB" id="1430424at2759"/>
<organism evidence="2 3">
    <name type="scientific">Gossypium gossypioides</name>
    <name type="common">Mexican cotton</name>
    <name type="synonym">Selera gossypioides</name>
    <dbReference type="NCBI Taxonomy" id="34282"/>
    <lineage>
        <taxon>Eukaryota</taxon>
        <taxon>Viridiplantae</taxon>
        <taxon>Streptophyta</taxon>
        <taxon>Embryophyta</taxon>
        <taxon>Tracheophyta</taxon>
        <taxon>Spermatophyta</taxon>
        <taxon>Magnoliopsida</taxon>
        <taxon>eudicotyledons</taxon>
        <taxon>Gunneridae</taxon>
        <taxon>Pentapetalae</taxon>
        <taxon>rosids</taxon>
        <taxon>malvids</taxon>
        <taxon>Malvales</taxon>
        <taxon>Malvaceae</taxon>
        <taxon>Malvoideae</taxon>
        <taxon>Gossypium</taxon>
    </lineage>
</organism>